<dbReference type="KEGG" id="nli:G3M70_12315"/>
<dbReference type="GO" id="GO:0005337">
    <property type="term" value="F:nucleoside transmembrane transporter activity"/>
    <property type="evidence" value="ECO:0007669"/>
    <property type="project" value="InterPro"/>
</dbReference>
<feature type="domain" description="Nucleoside transporter/FeoB GTPase Gate" evidence="10">
    <location>
        <begin position="105"/>
        <end position="200"/>
    </location>
</feature>
<comment type="subcellular location">
    <subcellularLocation>
        <location evidence="1">Cell membrane</location>
        <topology evidence="1">Multi-pass membrane protein</topology>
    </subcellularLocation>
</comment>
<dbReference type="InterPro" id="IPR011642">
    <property type="entry name" value="Gate_dom"/>
</dbReference>
<feature type="transmembrane region" description="Helical" evidence="7">
    <location>
        <begin position="369"/>
        <end position="394"/>
    </location>
</feature>
<evidence type="ECO:0000256" key="5">
    <source>
        <dbReference type="ARBA" id="ARBA00022989"/>
    </source>
</evidence>
<name>A0A7T0G159_9BACT</name>
<evidence type="ECO:0000256" key="3">
    <source>
        <dbReference type="ARBA" id="ARBA00022475"/>
    </source>
</evidence>
<organism evidence="11 12">
    <name type="scientific">Candidatus Nitronauta litoralis</name>
    <dbReference type="NCBI Taxonomy" id="2705533"/>
    <lineage>
        <taxon>Bacteria</taxon>
        <taxon>Pseudomonadati</taxon>
        <taxon>Nitrospinota/Tectimicrobiota group</taxon>
        <taxon>Nitrospinota</taxon>
        <taxon>Nitrospinia</taxon>
        <taxon>Nitrospinales</taxon>
        <taxon>Nitrospinaceae</taxon>
        <taxon>Candidatus Nitronauta</taxon>
    </lineage>
</organism>
<feature type="transmembrane region" description="Helical" evidence="7">
    <location>
        <begin position="272"/>
        <end position="294"/>
    </location>
</feature>
<dbReference type="GO" id="GO:0005886">
    <property type="term" value="C:plasma membrane"/>
    <property type="evidence" value="ECO:0007669"/>
    <property type="project" value="UniProtKB-SubCell"/>
</dbReference>
<dbReference type="Pfam" id="PF07662">
    <property type="entry name" value="Nucleos_tra2_C"/>
    <property type="match status" value="1"/>
</dbReference>
<feature type="transmembrane region" description="Helical" evidence="7">
    <location>
        <begin position="212"/>
        <end position="231"/>
    </location>
</feature>
<evidence type="ECO:0000313" key="11">
    <source>
        <dbReference type="EMBL" id="QPJ62613.1"/>
    </source>
</evidence>
<dbReference type="AlphaFoldDB" id="A0A7T0G159"/>
<feature type="domain" description="Concentrative nucleoside transporter N-terminal" evidence="8">
    <location>
        <begin position="13"/>
        <end position="84"/>
    </location>
</feature>
<dbReference type="PANTHER" id="PTHR10590:SF4">
    <property type="entry name" value="SOLUTE CARRIER FAMILY 28 MEMBER 3"/>
    <property type="match status" value="1"/>
</dbReference>
<dbReference type="PANTHER" id="PTHR10590">
    <property type="entry name" value="SODIUM/NUCLEOSIDE COTRANSPORTER"/>
    <property type="match status" value="1"/>
</dbReference>
<evidence type="ECO:0000313" key="12">
    <source>
        <dbReference type="Proteomes" id="UP000594688"/>
    </source>
</evidence>
<dbReference type="InterPro" id="IPR002668">
    <property type="entry name" value="CNT_N_dom"/>
</dbReference>
<keyword evidence="5 7" id="KW-1133">Transmembrane helix</keyword>
<dbReference type="EMBL" id="CP048685">
    <property type="protein sequence ID" value="QPJ62613.1"/>
    <property type="molecule type" value="Genomic_DNA"/>
</dbReference>
<feature type="transmembrane region" description="Helical" evidence="7">
    <location>
        <begin position="406"/>
        <end position="427"/>
    </location>
</feature>
<dbReference type="Pfam" id="PF07670">
    <property type="entry name" value="Gate"/>
    <property type="match status" value="1"/>
</dbReference>
<sequence length="428" mass="45448">MEDSFYRLIALGGFFIILFLAWGTGARSAINRKTVFGSLTLIWFIGALVFWFPPSRTVLKWVNDGLVALLSASQKGSLFLFGPLALGPGQSLPNGTTSIGFVLAMQVLPAVIFFSALVSALYYLNIMPAIVRAFGKLFHKTMKLSGAESLSASANIFVGIESSLTVKPWLANMTRSELLTLLTCMMATVASTVLGVYVIALIGVFPQIAGHLVSASVISIPCAVLVSKLSLPETQTPETLGNVPEKSSGASQEKPANLMVALIDGGQQGTKMAVGIATLLIVVLGLEALVDLILSILPQIEDQSISVSRVLGWLTWPFVVLLGLRPEEWQAASQILGSRFVETEVTAYFSLGSAQSATPPTFSPRSFTAMSYALCGFVHFASLGIFIGGLAALIPNRMSELSLLGIRALWTAFLATLLTGCVAGVLAH</sequence>
<dbReference type="GO" id="GO:0015293">
    <property type="term" value="F:symporter activity"/>
    <property type="evidence" value="ECO:0007669"/>
    <property type="project" value="TreeGrafter"/>
</dbReference>
<comment type="similarity">
    <text evidence="2">Belongs to the concentrative nucleoside transporter (CNT) (TC 2.A.41) family.</text>
</comment>
<evidence type="ECO:0000256" key="4">
    <source>
        <dbReference type="ARBA" id="ARBA00022692"/>
    </source>
</evidence>
<feature type="transmembrane region" description="Helical" evidence="7">
    <location>
        <begin position="306"/>
        <end position="324"/>
    </location>
</feature>
<proteinExistence type="inferred from homology"/>
<evidence type="ECO:0000256" key="6">
    <source>
        <dbReference type="ARBA" id="ARBA00023136"/>
    </source>
</evidence>
<feature type="transmembrane region" description="Helical" evidence="7">
    <location>
        <begin position="178"/>
        <end position="205"/>
    </location>
</feature>
<feature type="transmembrane region" description="Helical" evidence="7">
    <location>
        <begin position="99"/>
        <end position="124"/>
    </location>
</feature>
<feature type="domain" description="Concentrative nucleoside transporter C-terminal" evidence="9">
    <location>
        <begin position="211"/>
        <end position="424"/>
    </location>
</feature>
<evidence type="ECO:0000259" key="8">
    <source>
        <dbReference type="Pfam" id="PF01773"/>
    </source>
</evidence>
<keyword evidence="6 7" id="KW-0472">Membrane</keyword>
<gene>
    <name evidence="11" type="ORF">G3M70_12315</name>
</gene>
<evidence type="ECO:0000256" key="7">
    <source>
        <dbReference type="SAM" id="Phobius"/>
    </source>
</evidence>
<evidence type="ECO:0000259" key="9">
    <source>
        <dbReference type="Pfam" id="PF07662"/>
    </source>
</evidence>
<evidence type="ECO:0000259" key="10">
    <source>
        <dbReference type="Pfam" id="PF07670"/>
    </source>
</evidence>
<feature type="transmembrane region" description="Helical" evidence="7">
    <location>
        <begin position="35"/>
        <end position="53"/>
    </location>
</feature>
<feature type="transmembrane region" description="Helical" evidence="7">
    <location>
        <begin position="6"/>
        <end position="23"/>
    </location>
</feature>
<dbReference type="InterPro" id="IPR011657">
    <property type="entry name" value="CNT_C_dom"/>
</dbReference>
<dbReference type="Proteomes" id="UP000594688">
    <property type="component" value="Chromosome"/>
</dbReference>
<protein>
    <submittedName>
        <fullName evidence="11">Nucleoside permease nupX</fullName>
    </submittedName>
</protein>
<accession>A0A7T0G159</accession>
<evidence type="ECO:0000256" key="1">
    <source>
        <dbReference type="ARBA" id="ARBA00004651"/>
    </source>
</evidence>
<evidence type="ECO:0000256" key="2">
    <source>
        <dbReference type="ARBA" id="ARBA00009033"/>
    </source>
</evidence>
<feature type="transmembrane region" description="Helical" evidence="7">
    <location>
        <begin position="65"/>
        <end position="87"/>
    </location>
</feature>
<reference evidence="11 12" key="1">
    <citation type="submission" date="2020-02" db="EMBL/GenBank/DDBJ databases">
        <title>Genomic and physiological characterization of two novel Nitrospinaceae genera.</title>
        <authorList>
            <person name="Mueller A.J."/>
            <person name="Jung M.-Y."/>
            <person name="Strachan C.R."/>
            <person name="Herbold C.W."/>
            <person name="Kirkegaard R.H."/>
            <person name="Daims H."/>
        </authorList>
    </citation>
    <scope>NUCLEOTIDE SEQUENCE [LARGE SCALE GENOMIC DNA]</scope>
    <source>
        <strain evidence="11">EB</strain>
    </source>
</reference>
<dbReference type="InterPro" id="IPR008276">
    <property type="entry name" value="C_nuclsd_transpt"/>
</dbReference>
<dbReference type="Pfam" id="PF01773">
    <property type="entry name" value="Nucleos_tra2_N"/>
    <property type="match status" value="1"/>
</dbReference>
<keyword evidence="3" id="KW-1003">Cell membrane</keyword>
<keyword evidence="4 7" id="KW-0812">Transmembrane</keyword>